<evidence type="ECO:0000256" key="3">
    <source>
        <dbReference type="ARBA" id="ARBA00022801"/>
    </source>
</evidence>
<dbReference type="PROSITE" id="PS50600">
    <property type="entry name" value="ULP_PROTEASE"/>
    <property type="match status" value="1"/>
</dbReference>
<evidence type="ECO:0000256" key="1">
    <source>
        <dbReference type="ARBA" id="ARBA00005234"/>
    </source>
</evidence>
<dbReference type="GO" id="GO:0006508">
    <property type="term" value="P:proteolysis"/>
    <property type="evidence" value="ECO:0007669"/>
    <property type="project" value="UniProtKB-KW"/>
</dbReference>
<evidence type="ECO:0000313" key="7">
    <source>
        <dbReference type="RefSeq" id="XP_056695500.1"/>
    </source>
</evidence>
<dbReference type="Proteomes" id="UP000813463">
    <property type="component" value="Chromosome 3"/>
</dbReference>
<keyword evidence="3" id="KW-0378">Hydrolase</keyword>
<evidence type="ECO:0000256" key="4">
    <source>
        <dbReference type="ARBA" id="ARBA00022807"/>
    </source>
</evidence>
<evidence type="ECO:0000259" key="5">
    <source>
        <dbReference type="PROSITE" id="PS50600"/>
    </source>
</evidence>
<protein>
    <submittedName>
        <fullName evidence="7">Ubiquitin-like-specific protease ESD4</fullName>
    </submittedName>
</protein>
<sequence length="336" mass="39265">MKRKPEYEFARNQFPPQIPTMFDYGMSTPVDDTKRPRKNQNLPKKITSVVELDGEFDELRKLILKEKMSATLRNNLKHLESEQLKVFQFLFVSEKLRVYYSRDTSLFCTLADAMTVLPNQHLSAPFINMYLYELSKKQRPGNIRQLYLPTYFHNLVHGEGNHCESPERFTKNWENATASYLPEKVLHENIEKIYIPINNDKHWYLLVIDMTKTTNYVIDSLGSLSIPNLAKAQRVIQKAAEIYTNDNMVKDYVKKANKFGYSSVTVNPQSNSYDCGMFLLKYIEVENVPQGWTNLSISAAEMRRERITYFVNLFLSDGNDAELKIKACRFMKEEDE</sequence>
<dbReference type="Pfam" id="PF02902">
    <property type="entry name" value="Peptidase_C48"/>
    <property type="match status" value="1"/>
</dbReference>
<reference evidence="6" key="1">
    <citation type="journal article" date="2021" name="Nat. Commun.">
        <title>Genomic analyses provide insights into spinach domestication and the genetic basis of agronomic traits.</title>
        <authorList>
            <person name="Cai X."/>
            <person name="Sun X."/>
            <person name="Xu C."/>
            <person name="Sun H."/>
            <person name="Wang X."/>
            <person name="Ge C."/>
            <person name="Zhang Z."/>
            <person name="Wang Q."/>
            <person name="Fei Z."/>
            <person name="Jiao C."/>
            <person name="Wang Q."/>
        </authorList>
    </citation>
    <scope>NUCLEOTIDE SEQUENCE [LARGE SCALE GENOMIC DNA]</scope>
    <source>
        <strain evidence="6">cv. Varoflay</strain>
    </source>
</reference>
<organism evidence="6 7">
    <name type="scientific">Spinacia oleracea</name>
    <name type="common">Spinach</name>
    <dbReference type="NCBI Taxonomy" id="3562"/>
    <lineage>
        <taxon>Eukaryota</taxon>
        <taxon>Viridiplantae</taxon>
        <taxon>Streptophyta</taxon>
        <taxon>Embryophyta</taxon>
        <taxon>Tracheophyta</taxon>
        <taxon>Spermatophyta</taxon>
        <taxon>Magnoliopsida</taxon>
        <taxon>eudicotyledons</taxon>
        <taxon>Gunneridae</taxon>
        <taxon>Pentapetalae</taxon>
        <taxon>Caryophyllales</taxon>
        <taxon>Chenopodiaceae</taxon>
        <taxon>Chenopodioideae</taxon>
        <taxon>Anserineae</taxon>
        <taxon>Spinacia</taxon>
    </lineage>
</organism>
<evidence type="ECO:0000313" key="6">
    <source>
        <dbReference type="Proteomes" id="UP000813463"/>
    </source>
</evidence>
<evidence type="ECO:0000256" key="2">
    <source>
        <dbReference type="ARBA" id="ARBA00022670"/>
    </source>
</evidence>
<reference evidence="7" key="2">
    <citation type="submission" date="2025-08" db="UniProtKB">
        <authorList>
            <consortium name="RefSeq"/>
        </authorList>
    </citation>
    <scope>IDENTIFICATION</scope>
    <source>
        <tissue evidence="7">Leaf</tissue>
    </source>
</reference>
<name>A0ABM3RIQ9_SPIOL</name>
<feature type="domain" description="Ubiquitin-like protease family profile" evidence="5">
    <location>
        <begin position="106"/>
        <end position="286"/>
    </location>
</feature>
<dbReference type="Gene3D" id="3.40.395.10">
    <property type="entry name" value="Adenoviral Proteinase, Chain A"/>
    <property type="match status" value="1"/>
</dbReference>
<keyword evidence="6" id="KW-1185">Reference proteome</keyword>
<dbReference type="PANTHER" id="PTHR12606:SF153">
    <property type="entry name" value="ULP1 PROTEASE FAMILY, CARBOXY-TERMINAL DOMAIN PROTEIN"/>
    <property type="match status" value="1"/>
</dbReference>
<dbReference type="RefSeq" id="XP_056695500.1">
    <property type="nucleotide sequence ID" value="XM_056839522.1"/>
</dbReference>
<dbReference type="SUPFAM" id="SSF54001">
    <property type="entry name" value="Cysteine proteinases"/>
    <property type="match status" value="1"/>
</dbReference>
<accession>A0ABM3RIQ9</accession>
<keyword evidence="4" id="KW-0788">Thiol protease</keyword>
<proteinExistence type="inferred from homology"/>
<gene>
    <name evidence="7" type="primary">LOC130469970</name>
</gene>
<keyword evidence="2 7" id="KW-0645">Protease</keyword>
<dbReference type="InterPro" id="IPR003653">
    <property type="entry name" value="Peptidase_C48_C"/>
</dbReference>
<comment type="similarity">
    <text evidence="1">Belongs to the peptidase C48 family.</text>
</comment>
<dbReference type="GO" id="GO:0008233">
    <property type="term" value="F:peptidase activity"/>
    <property type="evidence" value="ECO:0007669"/>
    <property type="project" value="UniProtKB-KW"/>
</dbReference>
<dbReference type="GeneID" id="130469970"/>
<dbReference type="InterPro" id="IPR038765">
    <property type="entry name" value="Papain-like_cys_pep_sf"/>
</dbReference>
<dbReference type="PANTHER" id="PTHR12606">
    <property type="entry name" value="SENTRIN/SUMO-SPECIFIC PROTEASE"/>
    <property type="match status" value="1"/>
</dbReference>